<evidence type="ECO:0000256" key="3">
    <source>
        <dbReference type="ARBA" id="ARBA00022679"/>
    </source>
</evidence>
<dbReference type="RefSeq" id="WP_179907928.1">
    <property type="nucleotide sequence ID" value="NZ_CP058910.1"/>
</dbReference>
<evidence type="ECO:0000259" key="9">
    <source>
        <dbReference type="Pfam" id="PF01555"/>
    </source>
</evidence>
<dbReference type="InterPro" id="IPR017985">
    <property type="entry name" value="MeTrfase_CN4_CS"/>
</dbReference>
<dbReference type="Proteomes" id="UP000509667">
    <property type="component" value="Chromosome"/>
</dbReference>
<comment type="similarity">
    <text evidence="1">Belongs to the N(4)/N(6)-methyltransferase family. N(4) subfamily.</text>
</comment>
<dbReference type="AlphaFoldDB" id="A0A7D5P0P0"/>
<keyword evidence="4 8" id="KW-0949">S-adenosyl-L-methionine</keyword>
<dbReference type="REBASE" id="411657">
    <property type="entry name" value="M.HruR27ORF12155P"/>
</dbReference>
<dbReference type="SUPFAM" id="SSF53335">
    <property type="entry name" value="S-adenosyl-L-methionine-dependent methyltransferases"/>
    <property type="match status" value="1"/>
</dbReference>
<dbReference type="Gene3D" id="3.40.50.150">
    <property type="entry name" value="Vaccinia Virus protein VP39"/>
    <property type="match status" value="2"/>
</dbReference>
<dbReference type="PRINTS" id="PR00508">
    <property type="entry name" value="S21N4MTFRASE"/>
</dbReference>
<sequence length="405" mass="46532">MTEDSAVTELMDKSPYYSAEGGSAFHGDSRELLEELPDNSIDLIVTSPPFALQHQKEYGNEDQEGYNDWFMEFIPEVRRVLQPHGSFVVEIGGAFKRGWPERSPYQFELLNRLVDEDEGQMHLAQDFYWYNPAKLPNPIEWVNVRKIRVTDAVTHIWWLTPEINKDSAVEEGEHPHPEANNQRVLQEYSDSQKELMETGEYNDGKRSSGWNIDSESFANENEGSIPDNFLEGAEAEAILNRLDEVSAEEFLKWVMGSEELEDASAGDLLRRLGMGGRTADNVIEASNTASNTHYLSMCREFGFDSHPARFPRQIPEFFIDYLTPNPPYDEWDEGRLDRPVVLDIFGGSNLTGSIAQQKGRYWMAFEQEEKYLETSQFRFLTEDEIKKRLDEDQSDFGDFAEIGDD</sequence>
<dbReference type="GeneID" id="56078628"/>
<keyword evidence="2 8" id="KW-0489">Methyltransferase</keyword>
<comment type="catalytic activity">
    <reaction evidence="7 8">
        <text>a 2'-deoxycytidine in DNA + S-adenosyl-L-methionine = an N(4)-methyl-2'-deoxycytidine in DNA + S-adenosyl-L-homocysteine + H(+)</text>
        <dbReference type="Rhea" id="RHEA:16857"/>
        <dbReference type="Rhea" id="RHEA-COMP:11369"/>
        <dbReference type="Rhea" id="RHEA-COMP:13674"/>
        <dbReference type="ChEBI" id="CHEBI:15378"/>
        <dbReference type="ChEBI" id="CHEBI:57856"/>
        <dbReference type="ChEBI" id="CHEBI:59789"/>
        <dbReference type="ChEBI" id="CHEBI:85452"/>
        <dbReference type="ChEBI" id="CHEBI:137933"/>
        <dbReference type="EC" id="2.1.1.113"/>
    </reaction>
</comment>
<accession>A0A7D5P0P0</accession>
<dbReference type="GO" id="GO:0032259">
    <property type="term" value="P:methylation"/>
    <property type="evidence" value="ECO:0007669"/>
    <property type="project" value="UniProtKB-KW"/>
</dbReference>
<evidence type="ECO:0000256" key="7">
    <source>
        <dbReference type="ARBA" id="ARBA00049120"/>
    </source>
</evidence>
<dbReference type="InterPro" id="IPR001091">
    <property type="entry name" value="RM_Methyltransferase"/>
</dbReference>
<evidence type="ECO:0000256" key="4">
    <source>
        <dbReference type="ARBA" id="ARBA00022691"/>
    </source>
</evidence>
<keyword evidence="11" id="KW-1185">Reference proteome</keyword>
<dbReference type="GO" id="GO:0009307">
    <property type="term" value="P:DNA restriction-modification system"/>
    <property type="evidence" value="ECO:0007669"/>
    <property type="project" value="UniProtKB-KW"/>
</dbReference>
<organism evidence="10 11">
    <name type="scientific">Halosimplex rubrum</name>
    <dbReference type="NCBI Taxonomy" id="869889"/>
    <lineage>
        <taxon>Archaea</taxon>
        <taxon>Methanobacteriati</taxon>
        <taxon>Methanobacteriota</taxon>
        <taxon>Stenosarchaea group</taxon>
        <taxon>Halobacteria</taxon>
        <taxon>Halobacteriales</taxon>
        <taxon>Haloarculaceae</taxon>
        <taxon>Halosimplex</taxon>
    </lineage>
</organism>
<dbReference type="PROSITE" id="PS00093">
    <property type="entry name" value="N4_MTASE"/>
    <property type="match status" value="1"/>
</dbReference>
<dbReference type="GO" id="GO:0008170">
    <property type="term" value="F:N-methyltransferase activity"/>
    <property type="evidence" value="ECO:0007669"/>
    <property type="project" value="InterPro"/>
</dbReference>
<keyword evidence="5 8" id="KW-0680">Restriction system</keyword>
<dbReference type="EMBL" id="CP058910">
    <property type="protein sequence ID" value="QLH78006.1"/>
    <property type="molecule type" value="Genomic_DNA"/>
</dbReference>
<dbReference type="InterPro" id="IPR002941">
    <property type="entry name" value="DNA_methylase_N4/N6"/>
</dbReference>
<dbReference type="KEGG" id="hrr:HZS55_12155"/>
<evidence type="ECO:0000256" key="5">
    <source>
        <dbReference type="ARBA" id="ARBA00022747"/>
    </source>
</evidence>
<dbReference type="Pfam" id="PF01555">
    <property type="entry name" value="N6_N4_Mtase"/>
    <property type="match status" value="1"/>
</dbReference>
<evidence type="ECO:0000256" key="6">
    <source>
        <dbReference type="ARBA" id="ARBA00023125"/>
    </source>
</evidence>
<proteinExistence type="inferred from homology"/>
<dbReference type="CDD" id="cd02440">
    <property type="entry name" value="AdoMet_MTases"/>
    <property type="match status" value="1"/>
</dbReference>
<dbReference type="InterPro" id="IPR029063">
    <property type="entry name" value="SAM-dependent_MTases_sf"/>
</dbReference>
<dbReference type="GO" id="GO:0003677">
    <property type="term" value="F:DNA binding"/>
    <property type="evidence" value="ECO:0007669"/>
    <property type="project" value="UniProtKB-KW"/>
</dbReference>
<protein>
    <recommendedName>
        <fullName evidence="8">Type II methyltransferase</fullName>
        <ecNumber evidence="8">2.1.1.113</ecNumber>
    </recommendedName>
    <alternativeName>
        <fullName evidence="8">N-4 cytosine-specific methyltransferase</fullName>
    </alternativeName>
</protein>
<reference evidence="10 11" key="1">
    <citation type="submission" date="2020-07" db="EMBL/GenBank/DDBJ databases">
        <title>Halosimplex pelagicum sp. nov. and Halosimplex rubrum sp. nov., isolated from salted brown alga Laminaria, and emended description of the genus Halosimplex.</title>
        <authorList>
            <person name="Cui H."/>
        </authorList>
    </citation>
    <scope>NUCLEOTIDE SEQUENCE [LARGE SCALE GENOMIC DNA]</scope>
    <source>
        <strain evidence="10 11">R27</strain>
    </source>
</reference>
<dbReference type="EC" id="2.1.1.113" evidence="8"/>
<feature type="domain" description="DNA methylase N-4/N-6" evidence="9">
    <location>
        <begin position="41"/>
        <end position="376"/>
    </location>
</feature>
<evidence type="ECO:0000313" key="11">
    <source>
        <dbReference type="Proteomes" id="UP000509667"/>
    </source>
</evidence>
<dbReference type="GO" id="GO:0015667">
    <property type="term" value="F:site-specific DNA-methyltransferase (cytosine-N4-specific) activity"/>
    <property type="evidence" value="ECO:0007669"/>
    <property type="project" value="UniProtKB-EC"/>
</dbReference>
<evidence type="ECO:0000256" key="8">
    <source>
        <dbReference type="RuleBase" id="RU362026"/>
    </source>
</evidence>
<dbReference type="OrthoDB" id="38200at2157"/>
<name>A0A7D5P0P0_9EURY</name>
<evidence type="ECO:0000313" key="10">
    <source>
        <dbReference type="EMBL" id="QLH78006.1"/>
    </source>
</evidence>
<evidence type="ECO:0000256" key="1">
    <source>
        <dbReference type="ARBA" id="ARBA00010203"/>
    </source>
</evidence>
<keyword evidence="6" id="KW-0238">DNA-binding</keyword>
<evidence type="ECO:0000256" key="2">
    <source>
        <dbReference type="ARBA" id="ARBA00022603"/>
    </source>
</evidence>
<keyword evidence="3 10" id="KW-0808">Transferase</keyword>
<gene>
    <name evidence="10" type="ORF">HZS55_12155</name>
</gene>